<dbReference type="Proteomes" id="UP001142055">
    <property type="component" value="Chromosome 3"/>
</dbReference>
<dbReference type="GO" id="GO:0008195">
    <property type="term" value="F:phosphatidate phosphatase activity"/>
    <property type="evidence" value="ECO:0007669"/>
    <property type="project" value="TreeGrafter"/>
</dbReference>
<comment type="caution">
    <text evidence="8">The sequence shown here is derived from an EMBL/GenBank/DDBJ whole genome shotgun (WGS) entry which is preliminary data.</text>
</comment>
<evidence type="ECO:0000256" key="6">
    <source>
        <dbReference type="SAM" id="Phobius"/>
    </source>
</evidence>
<organism evidence="8 9">
    <name type="scientific">Blomia tropicalis</name>
    <name type="common">Mite</name>
    <dbReference type="NCBI Taxonomy" id="40697"/>
    <lineage>
        <taxon>Eukaryota</taxon>
        <taxon>Metazoa</taxon>
        <taxon>Ecdysozoa</taxon>
        <taxon>Arthropoda</taxon>
        <taxon>Chelicerata</taxon>
        <taxon>Arachnida</taxon>
        <taxon>Acari</taxon>
        <taxon>Acariformes</taxon>
        <taxon>Sarcoptiformes</taxon>
        <taxon>Astigmata</taxon>
        <taxon>Glycyphagoidea</taxon>
        <taxon>Echimyopodidae</taxon>
        <taxon>Blomia</taxon>
    </lineage>
</organism>
<dbReference type="OMA" id="TICINEF"/>
<evidence type="ECO:0000313" key="9">
    <source>
        <dbReference type="Proteomes" id="UP001142055"/>
    </source>
</evidence>
<evidence type="ECO:0000256" key="4">
    <source>
        <dbReference type="ARBA" id="ARBA00022989"/>
    </source>
</evidence>
<dbReference type="AlphaFoldDB" id="A0A9Q0RJD9"/>
<evidence type="ECO:0000256" key="1">
    <source>
        <dbReference type="ARBA" id="ARBA00004141"/>
    </source>
</evidence>
<evidence type="ECO:0000256" key="3">
    <source>
        <dbReference type="ARBA" id="ARBA00022692"/>
    </source>
</evidence>
<evidence type="ECO:0000256" key="5">
    <source>
        <dbReference type="ARBA" id="ARBA00023136"/>
    </source>
</evidence>
<keyword evidence="5 6" id="KW-0472">Membrane</keyword>
<feature type="transmembrane region" description="Helical" evidence="6">
    <location>
        <begin position="118"/>
        <end position="143"/>
    </location>
</feature>
<gene>
    <name evidence="8" type="ORF">RDWZM_009055</name>
</gene>
<dbReference type="SMART" id="SM00014">
    <property type="entry name" value="acidPPc"/>
    <property type="match status" value="1"/>
</dbReference>
<accession>A0A9Q0RJD9</accession>
<dbReference type="CDD" id="cd03384">
    <property type="entry name" value="PAP2_wunen"/>
    <property type="match status" value="1"/>
</dbReference>
<feature type="transmembrane region" description="Helical" evidence="6">
    <location>
        <begin position="268"/>
        <end position="287"/>
    </location>
</feature>
<name>A0A9Q0RJD9_BLOTA</name>
<reference evidence="8" key="1">
    <citation type="submission" date="2022-12" db="EMBL/GenBank/DDBJ databases">
        <title>Genome assemblies of Blomia tropicalis.</title>
        <authorList>
            <person name="Cui Y."/>
        </authorList>
    </citation>
    <scope>NUCLEOTIDE SEQUENCE</scope>
    <source>
        <tissue evidence="8">Adult mites</tissue>
    </source>
</reference>
<dbReference type="GO" id="GO:0007165">
    <property type="term" value="P:signal transduction"/>
    <property type="evidence" value="ECO:0007669"/>
    <property type="project" value="TreeGrafter"/>
</dbReference>
<keyword evidence="3 6" id="KW-0812">Transmembrane</keyword>
<feature type="transmembrane region" description="Helical" evidence="6">
    <location>
        <begin position="79"/>
        <end position="97"/>
    </location>
</feature>
<evidence type="ECO:0000313" key="8">
    <source>
        <dbReference type="EMBL" id="KAJ6217898.1"/>
    </source>
</evidence>
<keyword evidence="4 6" id="KW-1133">Transmembrane helix</keyword>
<dbReference type="InterPro" id="IPR043216">
    <property type="entry name" value="PAP-like"/>
</dbReference>
<dbReference type="SUPFAM" id="SSF48317">
    <property type="entry name" value="Acid phosphatase/Vanadium-dependent haloperoxidase"/>
    <property type="match status" value="1"/>
</dbReference>
<evidence type="ECO:0000259" key="7">
    <source>
        <dbReference type="SMART" id="SM00014"/>
    </source>
</evidence>
<dbReference type="PANTHER" id="PTHR10165">
    <property type="entry name" value="LIPID PHOSPHATE PHOSPHATASE"/>
    <property type="match status" value="1"/>
</dbReference>
<keyword evidence="9" id="KW-1185">Reference proteome</keyword>
<dbReference type="GO" id="GO:0046839">
    <property type="term" value="P:phospholipid dephosphorylation"/>
    <property type="evidence" value="ECO:0007669"/>
    <property type="project" value="TreeGrafter"/>
</dbReference>
<dbReference type="InterPro" id="IPR000326">
    <property type="entry name" value="PAP2/HPO"/>
</dbReference>
<evidence type="ECO:0000256" key="2">
    <source>
        <dbReference type="ARBA" id="ARBA00008816"/>
    </source>
</evidence>
<dbReference type="GO" id="GO:0005886">
    <property type="term" value="C:plasma membrane"/>
    <property type="evidence" value="ECO:0007669"/>
    <property type="project" value="TreeGrafter"/>
</dbReference>
<dbReference type="GO" id="GO:0006644">
    <property type="term" value="P:phospholipid metabolic process"/>
    <property type="evidence" value="ECO:0007669"/>
    <property type="project" value="InterPro"/>
</dbReference>
<dbReference type="EMBL" id="JAPWDV010000003">
    <property type="protein sequence ID" value="KAJ6217898.1"/>
    <property type="molecule type" value="Genomic_DNA"/>
</dbReference>
<dbReference type="Gene3D" id="1.20.144.10">
    <property type="entry name" value="Phosphatidic acid phosphatase type 2/haloperoxidase"/>
    <property type="match status" value="1"/>
</dbReference>
<feature type="transmembrane region" description="Helical" evidence="6">
    <location>
        <begin position="237"/>
        <end position="256"/>
    </location>
</feature>
<feature type="transmembrane region" description="Helical" evidence="6">
    <location>
        <begin position="29"/>
        <end position="47"/>
    </location>
</feature>
<comment type="subcellular location">
    <subcellularLocation>
        <location evidence="1">Membrane</location>
        <topology evidence="1">Multi-pass membrane protein</topology>
    </subcellularLocation>
</comment>
<sequence>MSKTMDSSAQNTMPQIFSLPKRIAFVRKFITDLLIISSILFGIIIFYKFGIPFRRGFHCQDDSIRYPFKENTIPTTVNYLYSTLLPACTILVNEIFLTRQFLMVGDERFGSVWSSGKYWLMYSWQCYLHLIPLAFGAVTSQFITDIAKYSIGRLRPHFLDMCRPQLSTGSVVNRITGCVTPNTYETDYTCTNFEMDPWRVKDVHLSFVSGHTSFAAVCLIYLVIYIQVRIKYRWLGLLKQFYQASLFVLVLWTGFTRISDYKHHWSDVLFGFLLGALIAILIAKYGSNLFRSPESKRQQADTNVKNGNLQESGV</sequence>
<proteinExistence type="inferred from homology"/>
<comment type="similarity">
    <text evidence="2">Belongs to the PA-phosphatase related phosphoesterase family.</text>
</comment>
<dbReference type="Pfam" id="PF01569">
    <property type="entry name" value="PAP2"/>
    <property type="match status" value="1"/>
</dbReference>
<feature type="transmembrane region" description="Helical" evidence="6">
    <location>
        <begin position="203"/>
        <end position="225"/>
    </location>
</feature>
<feature type="domain" description="Phosphatidic acid phosphatase type 2/haloperoxidase" evidence="7">
    <location>
        <begin position="130"/>
        <end position="283"/>
    </location>
</feature>
<dbReference type="InterPro" id="IPR036938">
    <property type="entry name" value="PAP2/HPO_sf"/>
</dbReference>
<dbReference type="PANTHER" id="PTHR10165:SF103">
    <property type="entry name" value="PHOSPHOLIPID PHOSPHATASE HOMOLOG 1.2 HOMOLOG"/>
    <property type="match status" value="1"/>
</dbReference>
<protein>
    <recommendedName>
        <fullName evidence="7">Phosphatidic acid phosphatase type 2/haloperoxidase domain-containing protein</fullName>
    </recommendedName>
</protein>